<sequence>MMHTNHSSSDQSDTTDTARIARAEASVHVFTELMPDAFEQSAGRDGPLKDKVLSVKDLFDLTGKITRAGSPILEETRPASKDAIAVERLRAAGARLIGRTTMTELAYSGLGLNPHDGTPDNPLFPNHIPGGSTSGGAVSIATNLADIALGSDTGGSLRIPAAFCGLVGFKPTQSSVPLTGAIPLSDSLDSVGPIARDVATCAAAWQVMAGLPVTDLPQKRPELVVPINFGLTDLDPAVASSFSALREELIAAGWKIREASLPVLDTYGTLPVWQFSAFESLRRFKDKLVTHGSKMDPRVRQRMERGTEISEAEFASTLTQRAELIAAFRTEIGDALVLLPTVAIKPPHFDDVATDEGFSRLNLLALRNTSLANVMDGCSVSLPFGQGDALIGAMLTSFNGQDEVVLSAALAMESDLAND</sequence>
<keyword evidence="3" id="KW-1185">Reference proteome</keyword>
<dbReference type="Gene3D" id="3.90.1300.10">
    <property type="entry name" value="Amidase signature (AS) domain"/>
    <property type="match status" value="1"/>
</dbReference>
<feature type="domain" description="Amidase" evidence="1">
    <location>
        <begin position="39"/>
        <end position="406"/>
    </location>
</feature>
<dbReference type="InterPro" id="IPR023631">
    <property type="entry name" value="Amidase_dom"/>
</dbReference>
<organism evidence="2 3">
    <name type="scientific">Ahrensia kielensis</name>
    <dbReference type="NCBI Taxonomy" id="76980"/>
    <lineage>
        <taxon>Bacteria</taxon>
        <taxon>Pseudomonadati</taxon>
        <taxon>Pseudomonadota</taxon>
        <taxon>Alphaproteobacteria</taxon>
        <taxon>Hyphomicrobiales</taxon>
        <taxon>Ahrensiaceae</taxon>
        <taxon>Ahrensia</taxon>
    </lineage>
</organism>
<comment type="caution">
    <text evidence="2">The sequence shown here is derived from an EMBL/GenBank/DDBJ whole genome shotgun (WGS) entry which is preliminary data.</text>
</comment>
<proteinExistence type="predicted"/>
<reference evidence="2 3" key="1">
    <citation type="submission" date="2024-03" db="EMBL/GenBank/DDBJ databases">
        <title>Community enrichment and isolation of bacterial strains for fucoidan degradation.</title>
        <authorList>
            <person name="Sichert A."/>
        </authorList>
    </citation>
    <scope>NUCLEOTIDE SEQUENCE [LARGE SCALE GENOMIC DNA]</scope>
    <source>
        <strain evidence="2 3">AS62</strain>
    </source>
</reference>
<dbReference type="Pfam" id="PF01425">
    <property type="entry name" value="Amidase"/>
    <property type="match status" value="1"/>
</dbReference>
<name>A0ABU9T2N2_9HYPH</name>
<dbReference type="InterPro" id="IPR036928">
    <property type="entry name" value="AS_sf"/>
</dbReference>
<dbReference type="PANTHER" id="PTHR46310">
    <property type="entry name" value="AMIDASE 1"/>
    <property type="match status" value="1"/>
</dbReference>
<evidence type="ECO:0000313" key="2">
    <source>
        <dbReference type="EMBL" id="MEM5500379.1"/>
    </source>
</evidence>
<dbReference type="EMBL" id="JBBMQO010000001">
    <property type="protein sequence ID" value="MEM5500379.1"/>
    <property type="molecule type" value="Genomic_DNA"/>
</dbReference>
<dbReference type="SUPFAM" id="SSF75304">
    <property type="entry name" value="Amidase signature (AS) enzymes"/>
    <property type="match status" value="1"/>
</dbReference>
<evidence type="ECO:0000259" key="1">
    <source>
        <dbReference type="Pfam" id="PF01425"/>
    </source>
</evidence>
<dbReference type="RefSeq" id="WP_342846513.1">
    <property type="nucleotide sequence ID" value="NZ_JBBMQO010000001.1"/>
</dbReference>
<dbReference type="Proteomes" id="UP001477870">
    <property type="component" value="Unassembled WGS sequence"/>
</dbReference>
<dbReference type="PANTHER" id="PTHR46310:SF7">
    <property type="entry name" value="AMIDASE 1"/>
    <property type="match status" value="1"/>
</dbReference>
<evidence type="ECO:0000313" key="3">
    <source>
        <dbReference type="Proteomes" id="UP001477870"/>
    </source>
</evidence>
<protein>
    <submittedName>
        <fullName evidence="2">Amidase family protein</fullName>
    </submittedName>
</protein>
<gene>
    <name evidence="2" type="ORF">WNY59_02120</name>
</gene>
<accession>A0ABU9T2N2</accession>